<feature type="transmembrane region" description="Helical" evidence="1">
    <location>
        <begin position="36"/>
        <end position="56"/>
    </location>
</feature>
<evidence type="ECO:0000313" key="2">
    <source>
        <dbReference type="EMBL" id="RTE07824.1"/>
    </source>
</evidence>
<keyword evidence="1" id="KW-0472">Membrane</keyword>
<evidence type="ECO:0000313" key="3">
    <source>
        <dbReference type="Proteomes" id="UP000276128"/>
    </source>
</evidence>
<keyword evidence="1" id="KW-1133">Transmembrane helix</keyword>
<evidence type="ECO:0000256" key="1">
    <source>
        <dbReference type="SAM" id="Phobius"/>
    </source>
</evidence>
<dbReference type="AlphaFoldDB" id="A0A3S0CSM0"/>
<reference evidence="2 3" key="1">
    <citation type="submission" date="2018-12" db="EMBL/GenBank/DDBJ databases">
        <title>Bacillus ochoae sp. nov., Paenibacillus whitsoniae sp. nov., Paenibacillus spiritus sp. nov. Isolated from the Mars Exploration Rover during spacecraft assembly.</title>
        <authorList>
            <person name="Seuylemezian A."/>
            <person name="Vaishampayan P."/>
        </authorList>
    </citation>
    <scope>NUCLEOTIDE SEQUENCE [LARGE SCALE GENOMIC DNA]</scope>
    <source>
        <strain evidence="2 3">MER 54</strain>
    </source>
</reference>
<feature type="transmembrane region" description="Helical" evidence="1">
    <location>
        <begin position="6"/>
        <end position="29"/>
    </location>
</feature>
<feature type="transmembrane region" description="Helical" evidence="1">
    <location>
        <begin position="120"/>
        <end position="141"/>
    </location>
</feature>
<feature type="transmembrane region" description="Helical" evidence="1">
    <location>
        <begin position="62"/>
        <end position="82"/>
    </location>
</feature>
<proteinExistence type="predicted"/>
<protein>
    <recommendedName>
        <fullName evidence="4">ABC transporter permease</fullName>
    </recommendedName>
</protein>
<dbReference type="Proteomes" id="UP000276128">
    <property type="component" value="Unassembled WGS sequence"/>
</dbReference>
<organism evidence="2 3">
    <name type="scientific">Paenibacillus whitsoniae</name>
    <dbReference type="NCBI Taxonomy" id="2496558"/>
    <lineage>
        <taxon>Bacteria</taxon>
        <taxon>Bacillati</taxon>
        <taxon>Bacillota</taxon>
        <taxon>Bacilli</taxon>
        <taxon>Bacillales</taxon>
        <taxon>Paenibacillaceae</taxon>
        <taxon>Paenibacillus</taxon>
    </lineage>
</organism>
<dbReference type="EMBL" id="RXHU01000064">
    <property type="protein sequence ID" value="RTE07824.1"/>
    <property type="molecule type" value="Genomic_DNA"/>
</dbReference>
<gene>
    <name evidence="2" type="ORF">EJQ19_20480</name>
</gene>
<keyword evidence="1" id="KW-0812">Transmembrane</keyword>
<evidence type="ECO:0008006" key="4">
    <source>
        <dbReference type="Google" id="ProtNLM"/>
    </source>
</evidence>
<accession>A0A3S0CSM0</accession>
<sequence>MFRRPLYRNIVFAFLIHIFIVVFSVGLLMAGTSHRLMIATFCVALIGYVGLGYAFLVPLKSAIGNLMSVSMVSLLGLCIGGYSQLFPSPMGYSWMLYLGYYVYAWGLSEAVPFTPRPVHMLWMTELPALFLWVGLQVRAWYGKRGAV</sequence>
<keyword evidence="3" id="KW-1185">Reference proteome</keyword>
<comment type="caution">
    <text evidence="2">The sequence shown here is derived from an EMBL/GenBank/DDBJ whole genome shotgun (WGS) entry which is preliminary data.</text>
</comment>
<name>A0A3S0CSM0_9BACL</name>
<dbReference type="RefSeq" id="WP_126143106.1">
    <property type="nucleotide sequence ID" value="NZ_RXHU01000064.1"/>
</dbReference>